<gene>
    <name evidence="1" type="ORF">ACLFYP115_02924</name>
</gene>
<proteinExistence type="predicted"/>
<evidence type="ECO:0000313" key="1">
    <source>
        <dbReference type="EMBL" id="VYT35409.1"/>
    </source>
</evidence>
<reference evidence="1" key="1">
    <citation type="submission" date="2019-11" db="EMBL/GenBank/DDBJ databases">
        <authorList>
            <person name="Feng L."/>
        </authorList>
    </citation>
    <scope>NUCLEOTIDE SEQUENCE</scope>
    <source>
        <strain evidence="1">AcaccaeLFYP115</strain>
    </source>
</reference>
<accession>A0A6N2VY75</accession>
<organism evidence="1">
    <name type="scientific">Anaerostipes caccae</name>
    <dbReference type="NCBI Taxonomy" id="105841"/>
    <lineage>
        <taxon>Bacteria</taxon>
        <taxon>Bacillati</taxon>
        <taxon>Bacillota</taxon>
        <taxon>Clostridia</taxon>
        <taxon>Lachnospirales</taxon>
        <taxon>Lachnospiraceae</taxon>
        <taxon>Anaerostipes</taxon>
    </lineage>
</organism>
<sequence>MKLYYCDLKQGTETFIAEAQGDKEIWNAMERWLTEHGFGLIYVIHHIEKQKIYYEFGKEHCFFVVVT</sequence>
<dbReference type="AlphaFoldDB" id="A0A6N2VY75"/>
<name>A0A6N2VY75_9FIRM</name>
<dbReference type="EMBL" id="CACRSQ010000007">
    <property type="protein sequence ID" value="VYT35409.1"/>
    <property type="molecule type" value="Genomic_DNA"/>
</dbReference>
<dbReference type="RefSeq" id="WP_006566447.1">
    <property type="nucleotide sequence ID" value="NZ_BAABZP010000001.1"/>
</dbReference>
<protein>
    <submittedName>
        <fullName evidence="1">Uncharacterized protein</fullName>
    </submittedName>
</protein>